<protein>
    <recommendedName>
        <fullName evidence="3">Reverse transcriptase domain-containing protein</fullName>
    </recommendedName>
</protein>
<sequence>MHEYYVPGRAISDNILITHEVLHYLKRSGATKRCSMAVKTDLSKAYDRLEWSFISAVLERLGFHAKWINMILVSYAFLVNGAAQGSVHP</sequence>
<proteinExistence type="predicted"/>
<evidence type="ECO:0000313" key="1">
    <source>
        <dbReference type="EMBL" id="CAA7021479.1"/>
    </source>
</evidence>
<gene>
    <name evidence="1" type="ORF">MERR_LOCUS8714</name>
</gene>
<evidence type="ECO:0008006" key="3">
    <source>
        <dbReference type="Google" id="ProtNLM"/>
    </source>
</evidence>
<evidence type="ECO:0000313" key="2">
    <source>
        <dbReference type="Proteomes" id="UP000467841"/>
    </source>
</evidence>
<comment type="caution">
    <text evidence="1">The sequence shown here is derived from an EMBL/GenBank/DDBJ whole genome shotgun (WGS) entry which is preliminary data.</text>
</comment>
<dbReference type="EMBL" id="CACVBM020000621">
    <property type="protein sequence ID" value="CAA7021479.1"/>
    <property type="molecule type" value="Genomic_DNA"/>
</dbReference>
<dbReference type="OrthoDB" id="1431265at2759"/>
<name>A0A6D2I0C0_9BRAS</name>
<reference evidence="1" key="1">
    <citation type="submission" date="2020-01" db="EMBL/GenBank/DDBJ databases">
        <authorList>
            <person name="Mishra B."/>
        </authorList>
    </citation>
    <scope>NUCLEOTIDE SEQUENCE [LARGE SCALE GENOMIC DNA]</scope>
</reference>
<accession>A0A6D2I0C0</accession>
<dbReference type="AlphaFoldDB" id="A0A6D2I0C0"/>
<dbReference type="Proteomes" id="UP000467841">
    <property type="component" value="Unassembled WGS sequence"/>
</dbReference>
<keyword evidence="2" id="KW-1185">Reference proteome</keyword>
<organism evidence="1 2">
    <name type="scientific">Microthlaspi erraticum</name>
    <dbReference type="NCBI Taxonomy" id="1685480"/>
    <lineage>
        <taxon>Eukaryota</taxon>
        <taxon>Viridiplantae</taxon>
        <taxon>Streptophyta</taxon>
        <taxon>Embryophyta</taxon>
        <taxon>Tracheophyta</taxon>
        <taxon>Spermatophyta</taxon>
        <taxon>Magnoliopsida</taxon>
        <taxon>eudicotyledons</taxon>
        <taxon>Gunneridae</taxon>
        <taxon>Pentapetalae</taxon>
        <taxon>rosids</taxon>
        <taxon>malvids</taxon>
        <taxon>Brassicales</taxon>
        <taxon>Brassicaceae</taxon>
        <taxon>Coluteocarpeae</taxon>
        <taxon>Microthlaspi</taxon>
    </lineage>
</organism>